<feature type="region of interest" description="Disordered" evidence="1">
    <location>
        <begin position="358"/>
        <end position="390"/>
    </location>
</feature>
<feature type="region of interest" description="Disordered" evidence="1">
    <location>
        <begin position="321"/>
        <end position="344"/>
    </location>
</feature>
<comment type="caution">
    <text evidence="2">The sequence shown here is derived from an EMBL/GenBank/DDBJ whole genome shotgun (WGS) entry which is preliminary data.</text>
</comment>
<evidence type="ECO:0000313" key="2">
    <source>
        <dbReference type="EMBL" id="TVY93986.1"/>
    </source>
</evidence>
<dbReference type="EMBL" id="QGML01000055">
    <property type="protein sequence ID" value="TVY93986.1"/>
    <property type="molecule type" value="Genomic_DNA"/>
</dbReference>
<reference evidence="2 3" key="1">
    <citation type="submission" date="2018-05" db="EMBL/GenBank/DDBJ databases">
        <title>Genome sequencing and assembly of the regulated plant pathogen Lachnellula willkommii and related sister species for the development of diagnostic species identification markers.</title>
        <authorList>
            <person name="Giroux E."/>
            <person name="Bilodeau G."/>
        </authorList>
    </citation>
    <scope>NUCLEOTIDE SEQUENCE [LARGE SCALE GENOMIC DNA]</scope>
    <source>
        <strain evidence="2 3">CBS 172.35</strain>
    </source>
</reference>
<proteinExistence type="predicted"/>
<keyword evidence="3" id="KW-1185">Reference proteome</keyword>
<name>A0A559MLZ0_9HELO</name>
<evidence type="ECO:0000256" key="1">
    <source>
        <dbReference type="SAM" id="MobiDB-lite"/>
    </source>
</evidence>
<gene>
    <name evidence="2" type="ORF">LAWI1_G003145</name>
</gene>
<feature type="region of interest" description="Disordered" evidence="1">
    <location>
        <begin position="268"/>
        <end position="307"/>
    </location>
</feature>
<dbReference type="Proteomes" id="UP000315522">
    <property type="component" value="Unassembled WGS sequence"/>
</dbReference>
<protein>
    <submittedName>
        <fullName evidence="2">Uncharacterized protein</fullName>
    </submittedName>
</protein>
<dbReference type="AlphaFoldDB" id="A0A559MLZ0"/>
<accession>A0A559MLZ0</accession>
<organism evidence="2 3">
    <name type="scientific">Lachnellula willkommii</name>
    <dbReference type="NCBI Taxonomy" id="215461"/>
    <lineage>
        <taxon>Eukaryota</taxon>
        <taxon>Fungi</taxon>
        <taxon>Dikarya</taxon>
        <taxon>Ascomycota</taxon>
        <taxon>Pezizomycotina</taxon>
        <taxon>Leotiomycetes</taxon>
        <taxon>Helotiales</taxon>
        <taxon>Lachnaceae</taxon>
        <taxon>Lachnellula</taxon>
    </lineage>
</organism>
<evidence type="ECO:0000313" key="3">
    <source>
        <dbReference type="Proteomes" id="UP000315522"/>
    </source>
</evidence>
<sequence length="568" mass="62502">MTMTVEIHSMIEAKQRLHNALNILDAISVYSINHRLSSDQLFDIDVRKRLQSLCPKLPSPIYFLLKESVELSEDEKNTLSPYCYKIEDSADDFDDVLGGLEAYYKQMNAQNLASKGELIDTIIRGGVSKTIRAVAGILDVIGSLALWHIREVEARTLATKRGHKLGSQEDKSNAATEMWQHLSGYNSNADRAKLDARITAGIRWNKFLGRSEIGMIVTVHKLPPSLKFPTKLIDKLALTVTDMPGILDQARKATPCMQKLLDSRLGPWTGSKKRPLSVHTVLELGPKRRRPGTEAESDTPGGNSNSIGALLNAAEHIAAATQGQQLPSARSSSTPDRIDSHSPQSLVPEEIHPLASEEVHATASGQPEIWSNRGESRGLESQVEALDQHRKRRRLNSSFSSIGLICEQGGATEETSLGGANAKDTLPVVKIAIMAEVDKLEGTLGAYLFRGMDTTHIRQLEKDKRCNRFTDTVCLHVPVREGEDYKLEIWLCASVGKAVSQAIIKPTEDLRNVLGDYLFEGASHCTGAITMSCPNGNDGRGESSDWKMELMLSPRMGLNVYKNVFAVD</sequence>